<dbReference type="RefSeq" id="WP_065992744.1">
    <property type="nucleotide sequence ID" value="NZ_CP029397.2"/>
</dbReference>
<feature type="compositionally biased region" description="Basic and acidic residues" evidence="1">
    <location>
        <begin position="170"/>
        <end position="187"/>
    </location>
</feature>
<keyword evidence="3" id="KW-1185">Reference proteome</keyword>
<keyword evidence="2" id="KW-0378">Hydrolase</keyword>
<evidence type="ECO:0000313" key="3">
    <source>
        <dbReference type="Proteomes" id="UP000245977"/>
    </source>
</evidence>
<dbReference type="KEGG" id="adv:DJ533_12075"/>
<sequence length="211" mass="24475">MFEVQQYQQALEQTVTFPIEVAQEILGIIESIFGSDFERVHGATDEEILIETFRVVLDGLTPGQIKNGIKNMRSEKWCPTLSEFRRLCLQDDSWWTAEMAWAMALNWKKDNSKPITTLTRKTILEVSEILNTQGQKAAYKPFIETYEFNLREAKKQNRTQLMWIKPTRTNNDEKQKEFEQKQVERTRTASPMPANLAAAAELIYKRAGKPI</sequence>
<keyword evidence="2" id="KW-0540">Nuclease</keyword>
<feature type="region of interest" description="Disordered" evidence="1">
    <location>
        <begin position="168"/>
        <end position="191"/>
    </location>
</feature>
<dbReference type="STRING" id="1871111.GCA_001704615_01403"/>
<protein>
    <submittedName>
        <fullName evidence="2">Restriction endonuclease</fullName>
    </submittedName>
</protein>
<keyword evidence="2" id="KW-0255">Endonuclease</keyword>
<proteinExistence type="predicted"/>
<dbReference type="GO" id="GO:0004519">
    <property type="term" value="F:endonuclease activity"/>
    <property type="evidence" value="ECO:0007669"/>
    <property type="project" value="UniProtKB-KW"/>
</dbReference>
<dbReference type="AlphaFoldDB" id="A0A2S2FEC0"/>
<dbReference type="Proteomes" id="UP000245977">
    <property type="component" value="Chromosome"/>
</dbReference>
<reference evidence="2" key="1">
    <citation type="submission" date="2019-08" db="EMBL/GenBank/DDBJ databases">
        <title>The complete genome of Acinetobacter defluvii strain WCHAD010030.</title>
        <authorList>
            <person name="Hu Y."/>
            <person name="Qin J."/>
            <person name="Feng Y."/>
            <person name="Zong Z."/>
        </authorList>
    </citation>
    <scope>NUCLEOTIDE SEQUENCE</scope>
    <source>
        <strain evidence="2">WCHA30</strain>
    </source>
</reference>
<organism evidence="2 3">
    <name type="scientific">Acinetobacter defluvii</name>
    <dbReference type="NCBI Taxonomy" id="1871111"/>
    <lineage>
        <taxon>Bacteria</taxon>
        <taxon>Pseudomonadati</taxon>
        <taxon>Pseudomonadota</taxon>
        <taxon>Gammaproteobacteria</taxon>
        <taxon>Moraxellales</taxon>
        <taxon>Moraxellaceae</taxon>
        <taxon>Acinetobacter</taxon>
    </lineage>
</organism>
<name>A0A2S2FEC0_9GAMM</name>
<accession>A0A2S2FEC0</accession>
<evidence type="ECO:0000256" key="1">
    <source>
        <dbReference type="SAM" id="MobiDB-lite"/>
    </source>
</evidence>
<evidence type="ECO:0000313" key="2">
    <source>
        <dbReference type="EMBL" id="AWL29250.1"/>
    </source>
</evidence>
<dbReference type="OrthoDB" id="6686149at2"/>
<gene>
    <name evidence="2" type="ORF">DJ533_12075</name>
</gene>
<dbReference type="EMBL" id="CP029397">
    <property type="protein sequence ID" value="AWL29250.1"/>
    <property type="molecule type" value="Genomic_DNA"/>
</dbReference>